<name>A0A941IJZ0_9ACTN</name>
<gene>
    <name evidence="2" type="ORF">KDK95_18900</name>
</gene>
<feature type="transmembrane region" description="Helical" evidence="1">
    <location>
        <begin position="52"/>
        <end position="73"/>
    </location>
</feature>
<sequence length="217" mass="22522">MTIVPWWARLSAGLAPLVLIGGWALGAALQPASYTAVDDSISALAADGAADSWLMTGALYVLGVCYFTTALGLRTAAMPGRVVLGCGGVVSVLVALSPEPPGGTSPRHLVTTGIGFTLLALFPVLAARRDRSSSLVWALRPLVGYVVTVLMAAGAAWFLVELHGHGAAGVAERVLTGAQSLWPFVIVVACVMHSRLPDEPIVSSRKDAGRGDAVRRR</sequence>
<dbReference type="Proteomes" id="UP000676325">
    <property type="component" value="Unassembled WGS sequence"/>
</dbReference>
<evidence type="ECO:0000313" key="2">
    <source>
        <dbReference type="EMBL" id="MBR7828387.1"/>
    </source>
</evidence>
<dbReference type="InterPro" id="IPR009339">
    <property type="entry name" value="DUF998"/>
</dbReference>
<dbReference type="RefSeq" id="WP_212519521.1">
    <property type="nucleotide sequence ID" value="NZ_JAGSOH010000055.1"/>
</dbReference>
<feature type="transmembrane region" description="Helical" evidence="1">
    <location>
        <begin position="80"/>
        <end position="97"/>
    </location>
</feature>
<dbReference type="AlphaFoldDB" id="A0A941IJZ0"/>
<keyword evidence="1" id="KW-0472">Membrane</keyword>
<keyword evidence="3" id="KW-1185">Reference proteome</keyword>
<comment type="caution">
    <text evidence="2">The sequence shown here is derived from an EMBL/GenBank/DDBJ whole genome shotgun (WGS) entry which is preliminary data.</text>
</comment>
<proteinExistence type="predicted"/>
<feature type="transmembrane region" description="Helical" evidence="1">
    <location>
        <begin position="139"/>
        <end position="160"/>
    </location>
</feature>
<evidence type="ECO:0000313" key="3">
    <source>
        <dbReference type="Proteomes" id="UP000676325"/>
    </source>
</evidence>
<feature type="transmembrane region" description="Helical" evidence="1">
    <location>
        <begin position="180"/>
        <end position="196"/>
    </location>
</feature>
<dbReference type="Pfam" id="PF06197">
    <property type="entry name" value="DUF998"/>
    <property type="match status" value="1"/>
</dbReference>
<feature type="transmembrane region" description="Helical" evidence="1">
    <location>
        <begin position="109"/>
        <end position="127"/>
    </location>
</feature>
<evidence type="ECO:0000256" key="1">
    <source>
        <dbReference type="SAM" id="Phobius"/>
    </source>
</evidence>
<protein>
    <submittedName>
        <fullName evidence="2">DUF998 domain-containing protein</fullName>
    </submittedName>
</protein>
<reference evidence="2" key="1">
    <citation type="submission" date="2021-04" db="EMBL/GenBank/DDBJ databases">
        <title>Genome based classification of Actinospica acidithermotolerans sp. nov., an actinobacterium isolated from an Indonesian hot spring.</title>
        <authorList>
            <person name="Kusuma A.B."/>
            <person name="Putra K.E."/>
            <person name="Nafisah S."/>
            <person name="Loh J."/>
            <person name="Nouioui I."/>
            <person name="Goodfellow M."/>
        </authorList>
    </citation>
    <scope>NUCLEOTIDE SEQUENCE</scope>
    <source>
        <strain evidence="2">MGRD01-02</strain>
    </source>
</reference>
<keyword evidence="1" id="KW-0812">Transmembrane</keyword>
<keyword evidence="1" id="KW-1133">Transmembrane helix</keyword>
<accession>A0A941IJZ0</accession>
<organism evidence="2 3">
    <name type="scientific">Actinospica acidithermotolerans</name>
    <dbReference type="NCBI Taxonomy" id="2828514"/>
    <lineage>
        <taxon>Bacteria</taxon>
        <taxon>Bacillati</taxon>
        <taxon>Actinomycetota</taxon>
        <taxon>Actinomycetes</taxon>
        <taxon>Catenulisporales</taxon>
        <taxon>Actinospicaceae</taxon>
        <taxon>Actinospica</taxon>
    </lineage>
</organism>
<dbReference type="EMBL" id="JAGSOH010000055">
    <property type="protein sequence ID" value="MBR7828387.1"/>
    <property type="molecule type" value="Genomic_DNA"/>
</dbReference>